<accession>A0AAD2BTN7</accession>
<reference evidence="1" key="1">
    <citation type="submission" date="2023-07" db="EMBL/GenBank/DDBJ databases">
        <authorList>
            <person name="Peeters C."/>
        </authorList>
    </citation>
    <scope>NUCLEOTIDE SEQUENCE</scope>
    <source>
        <strain evidence="1">R-77560</strain>
    </source>
</reference>
<organism evidence="1 2">
    <name type="scientific">Ralstonia thomasii</name>
    <dbReference type="NCBI Taxonomy" id="3058596"/>
    <lineage>
        <taxon>Bacteria</taxon>
        <taxon>Pseudomonadati</taxon>
        <taxon>Pseudomonadota</taxon>
        <taxon>Betaproteobacteria</taxon>
        <taxon>Burkholderiales</taxon>
        <taxon>Burkholderiaceae</taxon>
        <taxon>Ralstonia</taxon>
    </lineage>
</organism>
<evidence type="ECO:0000313" key="1">
    <source>
        <dbReference type="EMBL" id="CAJ0806482.1"/>
    </source>
</evidence>
<sequence>MPCYIERTKDGGVMFLCGDLGPHCAADKCCALGVNLCDFPVGEGKTCDLPLCNSHGYEVAPNVHYCPGHLILWNAYRESGAVERELSNVVPLGRTPKPE</sequence>
<dbReference type="EMBL" id="CATZAZ010000015">
    <property type="protein sequence ID" value="CAJ0806482.1"/>
    <property type="molecule type" value="Genomic_DNA"/>
</dbReference>
<gene>
    <name evidence="1" type="ORF">R77560_04428</name>
</gene>
<evidence type="ECO:0000313" key="2">
    <source>
        <dbReference type="Proteomes" id="UP001189756"/>
    </source>
</evidence>
<dbReference type="Proteomes" id="UP001189756">
    <property type="component" value="Unassembled WGS sequence"/>
</dbReference>
<dbReference type="RefSeq" id="WP_024542467.1">
    <property type="nucleotide sequence ID" value="NZ_CATZAZ010000015.1"/>
</dbReference>
<comment type="caution">
    <text evidence="1">The sequence shown here is derived from an EMBL/GenBank/DDBJ whole genome shotgun (WGS) entry which is preliminary data.</text>
</comment>
<dbReference type="GeneID" id="34794354"/>
<proteinExistence type="predicted"/>
<dbReference type="AlphaFoldDB" id="A0AAD2BTN7"/>
<protein>
    <submittedName>
        <fullName evidence="1">Uncharacterized protein</fullName>
    </submittedName>
</protein>
<name>A0AAD2BTN7_9RALS</name>